<proteinExistence type="predicted"/>
<organism evidence="2 3">
    <name type="scientific">Brassica napus</name>
    <name type="common">Rape</name>
    <dbReference type="NCBI Taxonomy" id="3708"/>
    <lineage>
        <taxon>Eukaryota</taxon>
        <taxon>Viridiplantae</taxon>
        <taxon>Streptophyta</taxon>
        <taxon>Embryophyta</taxon>
        <taxon>Tracheophyta</taxon>
        <taxon>Spermatophyta</taxon>
        <taxon>Magnoliopsida</taxon>
        <taxon>eudicotyledons</taxon>
        <taxon>Gunneridae</taxon>
        <taxon>Pentapetalae</taxon>
        <taxon>rosids</taxon>
        <taxon>malvids</taxon>
        <taxon>Brassicales</taxon>
        <taxon>Brassicaceae</taxon>
        <taxon>Brassiceae</taxon>
        <taxon>Brassica</taxon>
    </lineage>
</organism>
<accession>A0A078IR94</accession>
<evidence type="ECO:0000313" key="2">
    <source>
        <dbReference type="EMBL" id="CDY52472.1"/>
    </source>
</evidence>
<dbReference type="PaxDb" id="3708-A0A078IR94"/>
<keyword evidence="3" id="KW-1185">Reference proteome</keyword>
<gene>
    <name evidence="2" type="primary">BnaA04g27960D</name>
    <name evidence="2" type="ORF">GSBRNA2T00007068001</name>
</gene>
<evidence type="ECO:0000313" key="3">
    <source>
        <dbReference type="Proteomes" id="UP000028999"/>
    </source>
</evidence>
<evidence type="ECO:0000256" key="1">
    <source>
        <dbReference type="SAM" id="Phobius"/>
    </source>
</evidence>
<keyword evidence="1" id="KW-1133">Transmembrane helix</keyword>
<sequence length="32" mass="3757">MINLLQSLKRSLAYAVIWMLFMILDCSLPFPQ</sequence>
<keyword evidence="1" id="KW-0472">Membrane</keyword>
<protein>
    <submittedName>
        <fullName evidence="2">BnaA04g27960D protein</fullName>
    </submittedName>
</protein>
<dbReference type="EMBL" id="LK033093">
    <property type="protein sequence ID" value="CDY52472.1"/>
    <property type="molecule type" value="Genomic_DNA"/>
</dbReference>
<reference evidence="2 3" key="1">
    <citation type="journal article" date="2014" name="Science">
        <title>Plant genetics. Early allopolyploid evolution in the post-Neolithic Brassica napus oilseed genome.</title>
        <authorList>
            <person name="Chalhoub B."/>
            <person name="Denoeud F."/>
            <person name="Liu S."/>
            <person name="Parkin I.A."/>
            <person name="Tang H."/>
            <person name="Wang X."/>
            <person name="Chiquet J."/>
            <person name="Belcram H."/>
            <person name="Tong C."/>
            <person name="Samans B."/>
            <person name="Correa M."/>
            <person name="Da Silva C."/>
            <person name="Just J."/>
            <person name="Falentin C."/>
            <person name="Koh C.S."/>
            <person name="Le Clainche I."/>
            <person name="Bernard M."/>
            <person name="Bento P."/>
            <person name="Noel B."/>
            <person name="Labadie K."/>
            <person name="Alberti A."/>
            <person name="Charles M."/>
            <person name="Arnaud D."/>
            <person name="Guo H."/>
            <person name="Daviaud C."/>
            <person name="Alamery S."/>
            <person name="Jabbari K."/>
            <person name="Zhao M."/>
            <person name="Edger P.P."/>
            <person name="Chelaifa H."/>
            <person name="Tack D."/>
            <person name="Lassalle G."/>
            <person name="Mestiri I."/>
            <person name="Schnel N."/>
            <person name="Le Paslier M.C."/>
            <person name="Fan G."/>
            <person name="Renault V."/>
            <person name="Bayer P.E."/>
            <person name="Golicz A.A."/>
            <person name="Manoli S."/>
            <person name="Lee T.H."/>
            <person name="Thi V.H."/>
            <person name="Chalabi S."/>
            <person name="Hu Q."/>
            <person name="Fan C."/>
            <person name="Tollenaere R."/>
            <person name="Lu Y."/>
            <person name="Battail C."/>
            <person name="Shen J."/>
            <person name="Sidebottom C.H."/>
            <person name="Wang X."/>
            <person name="Canaguier A."/>
            <person name="Chauveau A."/>
            <person name="Berard A."/>
            <person name="Deniot G."/>
            <person name="Guan M."/>
            <person name="Liu Z."/>
            <person name="Sun F."/>
            <person name="Lim Y.P."/>
            <person name="Lyons E."/>
            <person name="Town C.D."/>
            <person name="Bancroft I."/>
            <person name="Wang X."/>
            <person name="Meng J."/>
            <person name="Ma J."/>
            <person name="Pires J.C."/>
            <person name="King G.J."/>
            <person name="Brunel D."/>
            <person name="Delourme R."/>
            <person name="Renard M."/>
            <person name="Aury J.M."/>
            <person name="Adams K.L."/>
            <person name="Batley J."/>
            <person name="Snowdon R.J."/>
            <person name="Tost J."/>
            <person name="Edwards D."/>
            <person name="Zhou Y."/>
            <person name="Hua W."/>
            <person name="Sharpe A.G."/>
            <person name="Paterson A.H."/>
            <person name="Guan C."/>
            <person name="Wincker P."/>
        </authorList>
    </citation>
    <scope>NUCLEOTIDE SEQUENCE [LARGE SCALE GENOMIC DNA]</scope>
    <source>
        <strain evidence="3">cv. Darmor-bzh</strain>
    </source>
</reference>
<dbReference type="Proteomes" id="UP000028999">
    <property type="component" value="Unassembled WGS sequence"/>
</dbReference>
<name>A0A078IR94_BRANA</name>
<keyword evidence="1" id="KW-0812">Transmembrane</keyword>
<feature type="transmembrane region" description="Helical" evidence="1">
    <location>
        <begin position="12"/>
        <end position="30"/>
    </location>
</feature>
<dbReference type="Gramene" id="CDY52472">
    <property type="protein sequence ID" value="CDY52472"/>
    <property type="gene ID" value="GSBRNA2T00007068001"/>
</dbReference>
<dbReference type="AlphaFoldDB" id="A0A078IR94"/>